<dbReference type="PROSITE" id="PS50923">
    <property type="entry name" value="SUSHI"/>
    <property type="match status" value="5"/>
</dbReference>
<evidence type="ECO:0000256" key="5">
    <source>
        <dbReference type="PROSITE-ProRule" id="PRU00302"/>
    </source>
</evidence>
<evidence type="ECO:0000313" key="8">
    <source>
        <dbReference type="EMBL" id="KAL1022838.1"/>
    </source>
</evidence>
<comment type="caution">
    <text evidence="5">Lacks conserved residue(s) required for the propagation of feature annotation.</text>
</comment>
<evidence type="ECO:0000256" key="6">
    <source>
        <dbReference type="SAM" id="SignalP"/>
    </source>
</evidence>
<comment type="subcellular location">
    <subcellularLocation>
        <location evidence="1">Virion</location>
    </subcellularLocation>
</comment>
<feature type="domain" description="Sushi" evidence="7">
    <location>
        <begin position="208"/>
        <end position="270"/>
    </location>
</feature>
<dbReference type="Gene3D" id="2.10.70.10">
    <property type="entry name" value="Complement Module, domain 1"/>
    <property type="match status" value="6"/>
</dbReference>
<keyword evidence="3 6" id="KW-0732">Signal</keyword>
<feature type="domain" description="Sushi" evidence="7">
    <location>
        <begin position="273"/>
        <end position="330"/>
    </location>
</feature>
<dbReference type="AlphaFoldDB" id="A0ABD0XN89"/>
<dbReference type="InterPro" id="IPR051503">
    <property type="entry name" value="ComplSys_Reg/VirEntry_Med"/>
</dbReference>
<dbReference type="InterPro" id="IPR000436">
    <property type="entry name" value="Sushi_SCR_CCP_dom"/>
</dbReference>
<dbReference type="SUPFAM" id="SSF57535">
    <property type="entry name" value="Complement control module/SCR domain"/>
    <property type="match status" value="5"/>
</dbReference>
<dbReference type="Pfam" id="PF00084">
    <property type="entry name" value="Sushi"/>
    <property type="match status" value="5"/>
</dbReference>
<dbReference type="InterPro" id="IPR035976">
    <property type="entry name" value="Sushi/SCR/CCP_sf"/>
</dbReference>
<feature type="domain" description="Sushi" evidence="7">
    <location>
        <begin position="83"/>
        <end position="143"/>
    </location>
</feature>
<feature type="chain" id="PRO_5044839383" description="Sushi domain-containing protein" evidence="6">
    <location>
        <begin position="19"/>
        <end position="396"/>
    </location>
</feature>
<reference evidence="8 9" key="1">
    <citation type="submission" date="2024-06" db="EMBL/GenBank/DDBJ databases">
        <authorList>
            <person name="Pan Q."/>
            <person name="Wen M."/>
            <person name="Jouanno E."/>
            <person name="Zahm M."/>
            <person name="Klopp C."/>
            <person name="Cabau C."/>
            <person name="Louis A."/>
            <person name="Berthelot C."/>
            <person name="Parey E."/>
            <person name="Roest Crollius H."/>
            <person name="Montfort J."/>
            <person name="Robinson-Rechavi M."/>
            <person name="Bouchez O."/>
            <person name="Lampietro C."/>
            <person name="Lopez Roques C."/>
            <person name="Donnadieu C."/>
            <person name="Postlethwait J."/>
            <person name="Bobe J."/>
            <person name="Verreycken H."/>
            <person name="Guiguen Y."/>
        </authorList>
    </citation>
    <scope>NUCLEOTIDE SEQUENCE [LARGE SCALE GENOMIC DNA]</scope>
    <source>
        <strain evidence="8">Up_M1</strain>
        <tissue evidence="8">Testis</tissue>
    </source>
</reference>
<dbReference type="Proteomes" id="UP001557470">
    <property type="component" value="Unassembled WGS sequence"/>
</dbReference>
<protein>
    <recommendedName>
        <fullName evidence="7">Sushi domain-containing protein</fullName>
    </recommendedName>
</protein>
<evidence type="ECO:0000256" key="3">
    <source>
        <dbReference type="ARBA" id="ARBA00022729"/>
    </source>
</evidence>
<keyword evidence="4 5" id="KW-1015">Disulfide bond</keyword>
<evidence type="ECO:0000256" key="2">
    <source>
        <dbReference type="ARBA" id="ARBA00022659"/>
    </source>
</evidence>
<feature type="disulfide bond" evidence="5">
    <location>
        <begin position="53"/>
        <end position="80"/>
    </location>
</feature>
<evidence type="ECO:0000256" key="4">
    <source>
        <dbReference type="ARBA" id="ARBA00023157"/>
    </source>
</evidence>
<keyword evidence="9" id="KW-1185">Reference proteome</keyword>
<accession>A0ABD0XN89</accession>
<evidence type="ECO:0000256" key="1">
    <source>
        <dbReference type="ARBA" id="ARBA00004328"/>
    </source>
</evidence>
<evidence type="ECO:0000259" key="7">
    <source>
        <dbReference type="PROSITE" id="PS50923"/>
    </source>
</evidence>
<feature type="disulfide bond" evidence="5">
    <location>
        <begin position="114"/>
        <end position="141"/>
    </location>
</feature>
<sequence>MKLYLTLLCLVNVGALNALSVCSGPLPNVLNAGITDESKKDEYKDGAIIYFACNFGHVPAGKISYVCEKAKWVIIRRGKCSPKPCELPDETAHGHYTIHDGEDFVFGASIKYTCNNGYQMVSQTDTRTCMLDGWSNHLPICEVVSCVPEATDGRVIVSGLPDDDTPIQFGHELKFNCPKPEHQLKGNPQVVCAAEGKWNNPFPTCEDVTCNVLEHSDVNVKGVPENNDTMKYGHRLQFECRDPKHILHGEAEVVCSKNGQWSHPFPLCNERKDFCGPPPTLLNGDTVGAKEQYRNGESVDYICQQFYTPKDLSHKTCVNGIWKGEVTCLKPCTVNEQLMAEQNIKFAWWTPDPNKIYCKHLDHVTFACTEGKRQTKDSVAFRQQCVDGIMHLPRCQ</sequence>
<feature type="domain" description="Sushi" evidence="7">
    <location>
        <begin position="144"/>
        <end position="207"/>
    </location>
</feature>
<evidence type="ECO:0000313" key="9">
    <source>
        <dbReference type="Proteomes" id="UP001557470"/>
    </source>
</evidence>
<dbReference type="SMART" id="SM00032">
    <property type="entry name" value="CCP"/>
    <property type="match status" value="5"/>
</dbReference>
<dbReference type="EMBL" id="JAGEUA010000001">
    <property type="protein sequence ID" value="KAL1022838.1"/>
    <property type="molecule type" value="Genomic_DNA"/>
</dbReference>
<dbReference type="PANTHER" id="PTHR45785:SF2">
    <property type="entry name" value="COMPLEMENT FACTOR H-RELATED"/>
    <property type="match status" value="1"/>
</dbReference>
<gene>
    <name evidence="8" type="ORF">UPYG_G00033100</name>
</gene>
<dbReference type="PANTHER" id="PTHR45785">
    <property type="entry name" value="COMPLEMENT FACTOR H-RELATED"/>
    <property type="match status" value="1"/>
</dbReference>
<organism evidence="8 9">
    <name type="scientific">Umbra pygmaea</name>
    <name type="common">Eastern mudminnow</name>
    <dbReference type="NCBI Taxonomy" id="75934"/>
    <lineage>
        <taxon>Eukaryota</taxon>
        <taxon>Metazoa</taxon>
        <taxon>Chordata</taxon>
        <taxon>Craniata</taxon>
        <taxon>Vertebrata</taxon>
        <taxon>Euteleostomi</taxon>
        <taxon>Actinopterygii</taxon>
        <taxon>Neopterygii</taxon>
        <taxon>Teleostei</taxon>
        <taxon>Protacanthopterygii</taxon>
        <taxon>Esociformes</taxon>
        <taxon>Umbridae</taxon>
        <taxon>Umbra</taxon>
    </lineage>
</organism>
<keyword evidence="2 5" id="KW-0768">Sushi</keyword>
<feature type="domain" description="Sushi" evidence="7">
    <location>
        <begin position="20"/>
        <end position="82"/>
    </location>
</feature>
<name>A0ABD0XN89_UMBPY</name>
<comment type="caution">
    <text evidence="8">The sequence shown here is derived from an EMBL/GenBank/DDBJ whole genome shotgun (WGS) entry which is preliminary data.</text>
</comment>
<feature type="signal peptide" evidence="6">
    <location>
        <begin position="1"/>
        <end position="18"/>
    </location>
</feature>
<proteinExistence type="predicted"/>
<dbReference type="CDD" id="cd00033">
    <property type="entry name" value="CCP"/>
    <property type="match status" value="4"/>
</dbReference>